<proteinExistence type="predicted"/>
<sequence>MSFNQSLWLFLKESYVLIFRKSLWDCPGGKVQNRKVGN</sequence>
<dbReference type="Proteomes" id="UP000012153">
    <property type="component" value="Unassembled WGS sequence"/>
</dbReference>
<gene>
    <name evidence="1" type="ORF">LEP1GSC186_2445</name>
</gene>
<protein>
    <submittedName>
        <fullName evidence="1">Uncharacterized protein</fullName>
    </submittedName>
</protein>
<dbReference type="AlphaFoldDB" id="M6UE16"/>
<evidence type="ECO:0000313" key="1">
    <source>
        <dbReference type="EMBL" id="EMO43317.1"/>
    </source>
</evidence>
<organism evidence="1 2">
    <name type="scientific">Leptospira noguchii serovar Autumnalis str. ZUN142</name>
    <dbReference type="NCBI Taxonomy" id="1085540"/>
    <lineage>
        <taxon>Bacteria</taxon>
        <taxon>Pseudomonadati</taxon>
        <taxon>Spirochaetota</taxon>
        <taxon>Spirochaetia</taxon>
        <taxon>Leptospirales</taxon>
        <taxon>Leptospiraceae</taxon>
        <taxon>Leptospira</taxon>
    </lineage>
</organism>
<reference evidence="1 2" key="1">
    <citation type="submission" date="2013-01" db="EMBL/GenBank/DDBJ databases">
        <authorList>
            <person name="Harkins D.M."/>
            <person name="Durkin A.S."/>
            <person name="Brinkac L.M."/>
            <person name="Haft D.H."/>
            <person name="Selengut J.D."/>
            <person name="Sanka R."/>
            <person name="DePew J."/>
            <person name="Purushe J."/>
            <person name="Matthias M.A."/>
            <person name="Vinetz J.M."/>
            <person name="Sutton G.G."/>
            <person name="Nierman W.C."/>
            <person name="Fouts D.E."/>
        </authorList>
    </citation>
    <scope>NUCLEOTIDE SEQUENCE [LARGE SCALE GENOMIC DNA]</scope>
    <source>
        <strain evidence="1 2">ZUN142</strain>
    </source>
</reference>
<accession>M6UE16</accession>
<name>M6UE16_9LEPT</name>
<dbReference type="EMBL" id="AHOP02000001">
    <property type="protein sequence ID" value="EMO43317.1"/>
    <property type="molecule type" value="Genomic_DNA"/>
</dbReference>
<evidence type="ECO:0000313" key="2">
    <source>
        <dbReference type="Proteomes" id="UP000012153"/>
    </source>
</evidence>
<comment type="caution">
    <text evidence="1">The sequence shown here is derived from an EMBL/GenBank/DDBJ whole genome shotgun (WGS) entry which is preliminary data.</text>
</comment>